<dbReference type="Pfam" id="PF14223">
    <property type="entry name" value="Retrotran_gag_2"/>
    <property type="match status" value="1"/>
</dbReference>
<comment type="caution">
    <text evidence="2">The sequence shown here is derived from an EMBL/GenBank/DDBJ whole genome shotgun (WGS) entry which is preliminary data.</text>
</comment>
<sequence>MYYERYVHQPDNRNQRQGNPYWLLRGESPMFTYINSFPPTVPDTPALPGPEVRLDLSQDDVLMMAATEKAVEECGTNEGSEAMPNVTAPNPIVDAVSIVMAREPHQIPLLAETDDEMSNVHATSTTNKDKLGVTDNVAASEDRQNKQEGDLKGGYPRSTAQQVMGPGDMSSSTSTVKLLNLPHLKDDSTNYILYKERIPNPMEMTEINGDYYLLGNLTPLSDNKVEKQLTLQDAYDQKEAQVHEMIYKTISTSTFMQIKNEPTTAAMWKKLTSIFEEKGISTQENLLNKLQNQHCSDDGDI</sequence>
<name>A0AA39JQK0_ARMTA</name>
<gene>
    <name evidence="2" type="ORF">EV420DRAFT_1648375</name>
</gene>
<dbReference type="AlphaFoldDB" id="A0AA39JQK0"/>
<evidence type="ECO:0000313" key="3">
    <source>
        <dbReference type="Proteomes" id="UP001175211"/>
    </source>
</evidence>
<keyword evidence="3" id="KW-1185">Reference proteome</keyword>
<dbReference type="Proteomes" id="UP001175211">
    <property type="component" value="Unassembled WGS sequence"/>
</dbReference>
<evidence type="ECO:0000256" key="1">
    <source>
        <dbReference type="SAM" id="MobiDB-lite"/>
    </source>
</evidence>
<reference evidence="2" key="1">
    <citation type="submission" date="2023-06" db="EMBL/GenBank/DDBJ databases">
        <authorList>
            <consortium name="Lawrence Berkeley National Laboratory"/>
            <person name="Ahrendt S."/>
            <person name="Sahu N."/>
            <person name="Indic B."/>
            <person name="Wong-Bajracharya J."/>
            <person name="Merenyi Z."/>
            <person name="Ke H.-M."/>
            <person name="Monk M."/>
            <person name="Kocsube S."/>
            <person name="Drula E."/>
            <person name="Lipzen A."/>
            <person name="Balint B."/>
            <person name="Henrissat B."/>
            <person name="Andreopoulos B."/>
            <person name="Martin F.M."/>
            <person name="Harder C.B."/>
            <person name="Rigling D."/>
            <person name="Ford K.L."/>
            <person name="Foster G.D."/>
            <person name="Pangilinan J."/>
            <person name="Papanicolaou A."/>
            <person name="Barry K."/>
            <person name="LaButti K."/>
            <person name="Viragh M."/>
            <person name="Koriabine M."/>
            <person name="Yan M."/>
            <person name="Riley R."/>
            <person name="Champramary S."/>
            <person name="Plett K.L."/>
            <person name="Tsai I.J."/>
            <person name="Slot J."/>
            <person name="Sipos G."/>
            <person name="Plett J."/>
            <person name="Nagy L.G."/>
            <person name="Grigoriev I.V."/>
        </authorList>
    </citation>
    <scope>NUCLEOTIDE SEQUENCE</scope>
    <source>
        <strain evidence="2">CCBAS 213</strain>
    </source>
</reference>
<protein>
    <submittedName>
        <fullName evidence="2">Uncharacterized protein</fullName>
    </submittedName>
</protein>
<feature type="region of interest" description="Disordered" evidence="1">
    <location>
        <begin position="119"/>
        <end position="173"/>
    </location>
</feature>
<feature type="compositionally biased region" description="Basic and acidic residues" evidence="1">
    <location>
        <begin position="140"/>
        <end position="151"/>
    </location>
</feature>
<dbReference type="GeneID" id="85361693"/>
<proteinExistence type="predicted"/>
<dbReference type="EMBL" id="JAUEPS010000049">
    <property type="protein sequence ID" value="KAK0445659.1"/>
    <property type="molecule type" value="Genomic_DNA"/>
</dbReference>
<accession>A0AA39JQK0</accession>
<evidence type="ECO:0000313" key="2">
    <source>
        <dbReference type="EMBL" id="KAK0445659.1"/>
    </source>
</evidence>
<organism evidence="2 3">
    <name type="scientific">Armillaria tabescens</name>
    <name type="common">Ringless honey mushroom</name>
    <name type="synonym">Agaricus tabescens</name>
    <dbReference type="NCBI Taxonomy" id="1929756"/>
    <lineage>
        <taxon>Eukaryota</taxon>
        <taxon>Fungi</taxon>
        <taxon>Dikarya</taxon>
        <taxon>Basidiomycota</taxon>
        <taxon>Agaricomycotina</taxon>
        <taxon>Agaricomycetes</taxon>
        <taxon>Agaricomycetidae</taxon>
        <taxon>Agaricales</taxon>
        <taxon>Marasmiineae</taxon>
        <taxon>Physalacriaceae</taxon>
        <taxon>Desarmillaria</taxon>
    </lineage>
</organism>
<dbReference type="RefSeq" id="XP_060325563.1">
    <property type="nucleotide sequence ID" value="XM_060478145.1"/>
</dbReference>